<gene>
    <name evidence="2" type="ORF">DEM34_10565</name>
</gene>
<protein>
    <submittedName>
        <fullName evidence="2">Uncharacterized protein</fullName>
    </submittedName>
</protein>
<sequence length="118" mass="12784">MMLVTASILLVVAMLILRFGVRAVTRSPGGGWPDRLVEWIVAPGVTMLFAMSFGFAFEHFLNAPEDGHGVWPVVVSVLLIAALVVVWRRIPVARLPEPALTSLKVGPVTDPADRERAA</sequence>
<dbReference type="AlphaFoldDB" id="A0A2U2N0P5"/>
<evidence type="ECO:0000313" key="3">
    <source>
        <dbReference type="Proteomes" id="UP000245474"/>
    </source>
</evidence>
<evidence type="ECO:0000313" key="2">
    <source>
        <dbReference type="EMBL" id="PWG62805.1"/>
    </source>
</evidence>
<accession>A0A2U2N0P5</accession>
<proteinExistence type="predicted"/>
<dbReference type="Proteomes" id="UP000245474">
    <property type="component" value="Unassembled WGS sequence"/>
</dbReference>
<keyword evidence="1" id="KW-1133">Transmembrane helix</keyword>
<keyword evidence="3" id="KW-1185">Reference proteome</keyword>
<reference evidence="2 3" key="1">
    <citation type="submission" date="2018-05" db="EMBL/GenBank/DDBJ databases">
        <title>Spiribacter halobius sp. nov., a moderately halophilic bacterium isolated from marine solar saltern.</title>
        <authorList>
            <person name="Zheng W.-S."/>
            <person name="Lu D.-C."/>
            <person name="Du Z.-J."/>
        </authorList>
    </citation>
    <scope>NUCLEOTIDE SEQUENCE [LARGE SCALE GENOMIC DNA]</scope>
    <source>
        <strain evidence="2 3">E85</strain>
    </source>
</reference>
<keyword evidence="1" id="KW-0472">Membrane</keyword>
<feature type="transmembrane region" description="Helical" evidence="1">
    <location>
        <begin position="39"/>
        <end position="57"/>
    </location>
</feature>
<organism evidence="2 3">
    <name type="scientific">Sediminicurvatus halobius</name>
    <dbReference type="NCBI Taxonomy" id="2182432"/>
    <lineage>
        <taxon>Bacteria</taxon>
        <taxon>Pseudomonadati</taxon>
        <taxon>Pseudomonadota</taxon>
        <taxon>Gammaproteobacteria</taxon>
        <taxon>Chromatiales</taxon>
        <taxon>Ectothiorhodospiraceae</taxon>
        <taxon>Sediminicurvatus</taxon>
    </lineage>
</organism>
<dbReference type="RefSeq" id="WP_109678784.1">
    <property type="nucleotide sequence ID" value="NZ_CP086615.1"/>
</dbReference>
<comment type="caution">
    <text evidence="2">The sequence shown here is derived from an EMBL/GenBank/DDBJ whole genome shotgun (WGS) entry which is preliminary data.</text>
</comment>
<keyword evidence="1" id="KW-0812">Transmembrane</keyword>
<name>A0A2U2N0P5_9GAMM</name>
<dbReference type="EMBL" id="QFFI01000015">
    <property type="protein sequence ID" value="PWG62805.1"/>
    <property type="molecule type" value="Genomic_DNA"/>
</dbReference>
<feature type="transmembrane region" description="Helical" evidence="1">
    <location>
        <begin position="69"/>
        <end position="90"/>
    </location>
</feature>
<evidence type="ECO:0000256" key="1">
    <source>
        <dbReference type="SAM" id="Phobius"/>
    </source>
</evidence>